<evidence type="ECO:0000256" key="9">
    <source>
        <dbReference type="ARBA" id="ARBA00031349"/>
    </source>
</evidence>
<keyword evidence="6" id="KW-0808">Transferase</keyword>
<gene>
    <name evidence="13" type="ORF">CPAV1605_151</name>
</gene>
<dbReference type="PANTHER" id="PTHR21225:SF12">
    <property type="entry name" value="PHOSPHO-2-DEHYDRO-3-DEOXYHEPTONATE ALDOLASE, TYROSINE-INHIBITED"/>
    <property type="match status" value="1"/>
</dbReference>
<dbReference type="SUPFAM" id="SSF51569">
    <property type="entry name" value="Aldolase"/>
    <property type="match status" value="1"/>
</dbReference>
<evidence type="ECO:0000256" key="5">
    <source>
        <dbReference type="ARBA" id="ARBA00022605"/>
    </source>
</evidence>
<evidence type="ECO:0000256" key="7">
    <source>
        <dbReference type="ARBA" id="ARBA00023141"/>
    </source>
</evidence>
<protein>
    <recommendedName>
        <fullName evidence="4">3-deoxy-7-phosphoheptulonate synthase</fullName>
        <ecNumber evidence="4">2.5.1.54</ecNumber>
    </recommendedName>
    <alternativeName>
        <fullName evidence="10">3-deoxy-D-arabino-heptulosonate 7-phosphate synthase</fullName>
    </alternativeName>
    <alternativeName>
        <fullName evidence="9">DAHP synthase</fullName>
    </alternativeName>
    <alternativeName>
        <fullName evidence="8">Phospho-2-keto-3-deoxyheptonate aldolase</fullName>
    </alternativeName>
</protein>
<dbReference type="GO" id="GO:0008652">
    <property type="term" value="P:amino acid biosynthetic process"/>
    <property type="evidence" value="ECO:0007669"/>
    <property type="project" value="UniProtKB-KW"/>
</dbReference>
<evidence type="ECO:0000259" key="12">
    <source>
        <dbReference type="Pfam" id="PF00793"/>
    </source>
</evidence>
<dbReference type="GO" id="GO:0005737">
    <property type="term" value="C:cytoplasm"/>
    <property type="evidence" value="ECO:0007669"/>
    <property type="project" value="TreeGrafter"/>
</dbReference>
<evidence type="ECO:0000256" key="11">
    <source>
        <dbReference type="ARBA" id="ARBA00047508"/>
    </source>
</evidence>
<dbReference type="InterPro" id="IPR013785">
    <property type="entry name" value="Aldolase_TIM"/>
</dbReference>
<evidence type="ECO:0000256" key="3">
    <source>
        <dbReference type="ARBA" id="ARBA00007985"/>
    </source>
</evidence>
<comment type="function">
    <text evidence="1">Stereospecific condensation of phosphoenolpyruvate (PEP) and D-erythrose-4-phosphate (E4P) giving rise to 3-deoxy-D-arabino-heptulosonate-7-phosphate (DAHP).</text>
</comment>
<name>A0A5E8CIH0_9ZZZZ</name>
<dbReference type="GO" id="GO:0003849">
    <property type="term" value="F:3-deoxy-7-phosphoheptulonate synthase activity"/>
    <property type="evidence" value="ECO:0007669"/>
    <property type="project" value="UniProtKB-EC"/>
</dbReference>
<dbReference type="EMBL" id="CABVLZ010000001">
    <property type="protein sequence ID" value="VVU94429.1"/>
    <property type="molecule type" value="Genomic_DNA"/>
</dbReference>
<feature type="domain" description="DAHP synthetase I/KDSA" evidence="12">
    <location>
        <begin position="42"/>
        <end position="327"/>
    </location>
</feature>
<evidence type="ECO:0000256" key="8">
    <source>
        <dbReference type="ARBA" id="ARBA00031111"/>
    </source>
</evidence>
<dbReference type="GO" id="GO:0009073">
    <property type="term" value="P:aromatic amino acid family biosynthetic process"/>
    <property type="evidence" value="ECO:0007669"/>
    <property type="project" value="UniProtKB-KW"/>
</dbReference>
<keyword evidence="7" id="KW-0057">Aromatic amino acid biosynthesis</keyword>
<dbReference type="Pfam" id="PF00793">
    <property type="entry name" value="DAHP_synth_1"/>
    <property type="match status" value="1"/>
</dbReference>
<evidence type="ECO:0000313" key="13">
    <source>
        <dbReference type="EMBL" id="VVU94429.1"/>
    </source>
</evidence>
<accession>A0A5E8CIH0</accession>
<evidence type="ECO:0000256" key="10">
    <source>
        <dbReference type="ARBA" id="ARBA00032193"/>
    </source>
</evidence>
<proteinExistence type="inferred from homology"/>
<dbReference type="AlphaFoldDB" id="A0A5E8CIH0"/>
<comment type="pathway">
    <text evidence="2">Metabolic intermediate biosynthesis; chorismate biosynthesis; chorismate from D-erythrose 4-phosphate and phosphoenolpyruvate: step 1/7.</text>
</comment>
<dbReference type="NCBIfam" id="TIGR00034">
    <property type="entry name" value="aroFGH"/>
    <property type="match status" value="1"/>
</dbReference>
<keyword evidence="5" id="KW-0028">Amino-acid biosynthesis</keyword>
<dbReference type="InterPro" id="IPR006219">
    <property type="entry name" value="DAHP_synth_1"/>
</dbReference>
<comment type="catalytic activity">
    <reaction evidence="11">
        <text>D-erythrose 4-phosphate + phosphoenolpyruvate + H2O = 7-phospho-2-dehydro-3-deoxy-D-arabino-heptonate + phosphate</text>
        <dbReference type="Rhea" id="RHEA:14717"/>
        <dbReference type="ChEBI" id="CHEBI:15377"/>
        <dbReference type="ChEBI" id="CHEBI:16897"/>
        <dbReference type="ChEBI" id="CHEBI:43474"/>
        <dbReference type="ChEBI" id="CHEBI:58394"/>
        <dbReference type="ChEBI" id="CHEBI:58702"/>
        <dbReference type="EC" id="2.5.1.54"/>
    </reaction>
</comment>
<dbReference type="FunFam" id="3.20.20.70:FF:000005">
    <property type="entry name" value="Phospho-2-dehydro-3-deoxyheptonate aldolase"/>
    <property type="match status" value="1"/>
</dbReference>
<evidence type="ECO:0000256" key="4">
    <source>
        <dbReference type="ARBA" id="ARBA00012694"/>
    </source>
</evidence>
<evidence type="ECO:0000256" key="2">
    <source>
        <dbReference type="ARBA" id="ARBA00004688"/>
    </source>
</evidence>
<evidence type="ECO:0000256" key="1">
    <source>
        <dbReference type="ARBA" id="ARBA00003726"/>
    </source>
</evidence>
<dbReference type="PANTHER" id="PTHR21225">
    <property type="entry name" value="PHOSPHO-2-DEHYDRO-3-DEOXYHEPTONATE ALDOLASE DAHP SYNTHETASE"/>
    <property type="match status" value="1"/>
</dbReference>
<dbReference type="EC" id="2.5.1.54" evidence="4"/>
<dbReference type="PIRSF" id="PIRSF001361">
    <property type="entry name" value="DAHP_synthase"/>
    <property type="match status" value="1"/>
</dbReference>
<dbReference type="InterPro" id="IPR006218">
    <property type="entry name" value="DAHP1/KDSA"/>
</dbReference>
<reference evidence="13" key="1">
    <citation type="submission" date="2019-09" db="EMBL/GenBank/DDBJ databases">
        <authorList>
            <person name="Needham M D."/>
        </authorList>
    </citation>
    <scope>NUCLEOTIDE SEQUENCE</scope>
</reference>
<sequence length="360" mass="39820">MSSNINIENVSPIQSPQSLINKFPVSNTLKNQINIWRDDIQKVISQSDDRLLTIIGPCSIHDPIAALDYANSLKKMADKYKNKLLVVMRVYFEKPRTTVGWKGLINDPQMNESFQIDKGLEIARKLLLDINNLGLPVGCEFLDVFTPQYIGDLVSWGAIGARTTESQVHRQLVSGLSMPIGFKNGTGGSITIAAQALASANSPHVFLGIDENGQASIVRTTGNKECHIILRGSKKGPNYSSEHMNETSLILFKNKQTARIMIDCSHGNSQKIHKNQILVAESLAHQIANGDTRIIGTMIESNINEGNQKITQNLLYGVSVTDACVNLIDSDLILNLLANSIDARRSEDHVRKKIKLFNYE</sequence>
<evidence type="ECO:0000256" key="6">
    <source>
        <dbReference type="ARBA" id="ARBA00022679"/>
    </source>
</evidence>
<organism evidence="13">
    <name type="scientific">seawater metagenome</name>
    <dbReference type="NCBI Taxonomy" id="1561972"/>
    <lineage>
        <taxon>unclassified sequences</taxon>
        <taxon>metagenomes</taxon>
        <taxon>ecological metagenomes</taxon>
    </lineage>
</organism>
<dbReference type="NCBIfam" id="NF009395">
    <property type="entry name" value="PRK12755.1"/>
    <property type="match status" value="1"/>
</dbReference>
<dbReference type="Gene3D" id="3.20.20.70">
    <property type="entry name" value="Aldolase class I"/>
    <property type="match status" value="1"/>
</dbReference>
<comment type="similarity">
    <text evidence="3">Belongs to the class-I DAHP synthase family.</text>
</comment>